<feature type="chain" id="PRO_5031428251" evidence="1">
    <location>
        <begin position="17"/>
        <end position="103"/>
    </location>
</feature>
<dbReference type="EMBL" id="HBEL01030179">
    <property type="protein sequence ID" value="CAD8417915.1"/>
    <property type="molecule type" value="Transcribed_RNA"/>
</dbReference>
<gene>
    <name evidence="2" type="ORF">PINE0816_LOCUS14050</name>
</gene>
<feature type="signal peptide" evidence="1">
    <location>
        <begin position="1"/>
        <end position="16"/>
    </location>
</feature>
<proteinExistence type="predicted"/>
<sequence length="103" mass="10570">MTFLNLLFIIMNISSASHYCTEAAACQAGTSTPFPLPETLLDEAKAEVSFDLEFGVFAGYEGILFGPGAEGMALEIIDELADGACAPGADVAGNDAVEVACCG</sequence>
<keyword evidence="1" id="KW-0732">Signal</keyword>
<evidence type="ECO:0000256" key="1">
    <source>
        <dbReference type="SAM" id="SignalP"/>
    </source>
</evidence>
<reference evidence="2" key="1">
    <citation type="submission" date="2021-01" db="EMBL/GenBank/DDBJ databases">
        <authorList>
            <person name="Corre E."/>
            <person name="Pelletier E."/>
            <person name="Niang G."/>
            <person name="Scheremetjew M."/>
            <person name="Finn R."/>
            <person name="Kale V."/>
            <person name="Holt S."/>
            <person name="Cochrane G."/>
            <person name="Meng A."/>
            <person name="Brown T."/>
            <person name="Cohen L."/>
        </authorList>
    </citation>
    <scope>NUCLEOTIDE SEQUENCE</scope>
    <source>
        <strain evidence="2">CCAP1064/1</strain>
    </source>
</reference>
<protein>
    <submittedName>
        <fullName evidence="2">Uncharacterized protein</fullName>
    </submittedName>
</protein>
<dbReference type="AlphaFoldDB" id="A0A7S0GDN0"/>
<organism evidence="2">
    <name type="scientific">Proboscia inermis</name>
    <dbReference type="NCBI Taxonomy" id="420281"/>
    <lineage>
        <taxon>Eukaryota</taxon>
        <taxon>Sar</taxon>
        <taxon>Stramenopiles</taxon>
        <taxon>Ochrophyta</taxon>
        <taxon>Bacillariophyta</taxon>
        <taxon>Coscinodiscophyceae</taxon>
        <taxon>Rhizosoleniophycidae</taxon>
        <taxon>Rhizosoleniales</taxon>
        <taxon>Rhizosoleniaceae</taxon>
        <taxon>Proboscia</taxon>
    </lineage>
</organism>
<evidence type="ECO:0000313" key="2">
    <source>
        <dbReference type="EMBL" id="CAD8417915.1"/>
    </source>
</evidence>
<name>A0A7S0GDN0_9STRA</name>
<accession>A0A7S0GDN0</accession>